<dbReference type="EMBL" id="CP063982">
    <property type="protein sequence ID" value="UOD51718.1"/>
    <property type="molecule type" value="Genomic_DNA"/>
</dbReference>
<name>A0ABY4AN51_9BURK</name>
<evidence type="ECO:0000313" key="3">
    <source>
        <dbReference type="Proteomes" id="UP000831607"/>
    </source>
</evidence>
<keyword evidence="1" id="KW-0812">Transmembrane</keyword>
<evidence type="ECO:0000256" key="1">
    <source>
        <dbReference type="SAM" id="Phobius"/>
    </source>
</evidence>
<keyword evidence="1" id="KW-0472">Membrane</keyword>
<reference evidence="2 3" key="1">
    <citation type="submission" date="2020-11" db="EMBL/GenBank/DDBJ databases">
        <title>Algicoccus daihaiensis sp.nov., isolated from Daihai Lake in Inner Mongolia.</title>
        <authorList>
            <person name="Kai J."/>
        </authorList>
    </citation>
    <scope>NUCLEOTIDE SEQUENCE [LARGE SCALE GENOMIC DNA]</scope>
    <source>
        <strain evidence="3">f23</strain>
    </source>
</reference>
<accession>A0ABY4AN51</accession>
<gene>
    <name evidence="2" type="ORF">DHf2319_10880</name>
</gene>
<proteinExistence type="predicted"/>
<keyword evidence="3" id="KW-1185">Reference proteome</keyword>
<dbReference type="Proteomes" id="UP000831607">
    <property type="component" value="Chromosome"/>
</dbReference>
<organism evidence="2 3">
    <name type="scientific">Orrella daihaiensis</name>
    <dbReference type="NCBI Taxonomy" id="2782176"/>
    <lineage>
        <taxon>Bacteria</taxon>
        <taxon>Pseudomonadati</taxon>
        <taxon>Pseudomonadota</taxon>
        <taxon>Betaproteobacteria</taxon>
        <taxon>Burkholderiales</taxon>
        <taxon>Alcaligenaceae</taxon>
        <taxon>Orrella</taxon>
    </lineage>
</organism>
<dbReference type="RefSeq" id="WP_243478273.1">
    <property type="nucleotide sequence ID" value="NZ_CP063982.1"/>
</dbReference>
<evidence type="ECO:0000313" key="2">
    <source>
        <dbReference type="EMBL" id="UOD51718.1"/>
    </source>
</evidence>
<protein>
    <submittedName>
        <fullName evidence="2">Uncharacterized protein</fullName>
    </submittedName>
</protein>
<keyword evidence="1" id="KW-1133">Transmembrane helix</keyword>
<feature type="transmembrane region" description="Helical" evidence="1">
    <location>
        <begin position="20"/>
        <end position="41"/>
    </location>
</feature>
<sequence length="57" mass="6035">MGDSTSPTDSTTMPKLGLGWRIAGWGALITILAVGFAGYFLPGLRLNWETIAAMCGF</sequence>